<name>A0ABS6XSK2_9FLAO</name>
<dbReference type="InterPro" id="IPR005025">
    <property type="entry name" value="FMN_Rdtase-like_dom"/>
</dbReference>
<reference evidence="2 3" key="1">
    <citation type="submission" date="2021-07" db="EMBL/GenBank/DDBJ databases">
        <title>Flavobacterium sp. nov. isolated from sediment on the Taihu Lake.</title>
        <authorList>
            <person name="Qu J.-H."/>
        </authorList>
    </citation>
    <scope>NUCLEOTIDE SEQUENCE [LARGE SCALE GENOMIC DNA]</scope>
    <source>
        <strain evidence="2 3">NAS39</strain>
    </source>
</reference>
<sequence length="177" mass="19590">MRKKQILAIIGSTRANSSNLKVVQYLAALTKDLYDIAIFERISELPHFNPDSDNENPPCSVVEFRQLISKADGVLICTPEYIYSLPGSLKNAIEWCVSTAVFSQKPIGLITASASGKRAHEELQLIMKTVETNFTKETTLLISGIKGKFNDQGILSDTDTIDRLVRFSTAFGFLISD</sequence>
<dbReference type="Pfam" id="PF03358">
    <property type="entry name" value="FMN_red"/>
    <property type="match status" value="1"/>
</dbReference>
<gene>
    <name evidence="2" type="ORF">KZH69_00115</name>
</gene>
<dbReference type="InterPro" id="IPR050712">
    <property type="entry name" value="NAD(P)H-dep_reductase"/>
</dbReference>
<proteinExistence type="predicted"/>
<comment type="caution">
    <text evidence="2">The sequence shown here is derived from an EMBL/GenBank/DDBJ whole genome shotgun (WGS) entry which is preliminary data.</text>
</comment>
<feature type="domain" description="NADPH-dependent FMN reductase-like" evidence="1">
    <location>
        <begin position="6"/>
        <end position="139"/>
    </location>
</feature>
<dbReference type="EMBL" id="JAHWYN010000001">
    <property type="protein sequence ID" value="MBW4358879.1"/>
    <property type="molecule type" value="Genomic_DNA"/>
</dbReference>
<dbReference type="Proteomes" id="UP000812031">
    <property type="component" value="Unassembled WGS sequence"/>
</dbReference>
<evidence type="ECO:0000313" key="3">
    <source>
        <dbReference type="Proteomes" id="UP000812031"/>
    </source>
</evidence>
<organism evidence="2 3">
    <name type="scientific">Flavobacterium taihuense</name>
    <dbReference type="NCBI Taxonomy" id="2857508"/>
    <lineage>
        <taxon>Bacteria</taxon>
        <taxon>Pseudomonadati</taxon>
        <taxon>Bacteroidota</taxon>
        <taxon>Flavobacteriia</taxon>
        <taxon>Flavobacteriales</taxon>
        <taxon>Flavobacteriaceae</taxon>
        <taxon>Flavobacterium</taxon>
    </lineage>
</organism>
<dbReference type="PANTHER" id="PTHR30543">
    <property type="entry name" value="CHROMATE REDUCTASE"/>
    <property type="match status" value="1"/>
</dbReference>
<evidence type="ECO:0000259" key="1">
    <source>
        <dbReference type="Pfam" id="PF03358"/>
    </source>
</evidence>
<protein>
    <submittedName>
        <fullName evidence="2">NAD(P)H-dependent oxidoreductase</fullName>
    </submittedName>
</protein>
<keyword evidence="3" id="KW-1185">Reference proteome</keyword>
<dbReference type="PANTHER" id="PTHR30543:SF21">
    <property type="entry name" value="NAD(P)H-DEPENDENT FMN REDUCTASE LOT6"/>
    <property type="match status" value="1"/>
</dbReference>
<accession>A0ABS6XSK2</accession>
<evidence type="ECO:0000313" key="2">
    <source>
        <dbReference type="EMBL" id="MBW4358879.1"/>
    </source>
</evidence>
<dbReference type="RefSeq" id="WP_219315426.1">
    <property type="nucleotide sequence ID" value="NZ_JAHWYN010000001.1"/>
</dbReference>